<keyword evidence="1" id="KW-1133">Transmembrane helix</keyword>
<gene>
    <name evidence="2" type="ORF">CKO28_10455</name>
</gene>
<feature type="transmembrane region" description="Helical" evidence="1">
    <location>
        <begin position="336"/>
        <end position="359"/>
    </location>
</feature>
<feature type="transmembrane region" description="Helical" evidence="1">
    <location>
        <begin position="122"/>
        <end position="139"/>
    </location>
</feature>
<feature type="transmembrane region" description="Helical" evidence="1">
    <location>
        <begin position="181"/>
        <end position="201"/>
    </location>
</feature>
<evidence type="ECO:0008006" key="4">
    <source>
        <dbReference type="Google" id="ProtNLM"/>
    </source>
</evidence>
<reference evidence="2 3" key="1">
    <citation type="journal article" date="2020" name="Microorganisms">
        <title>Osmotic Adaptation and Compatible Solute Biosynthesis of Phototrophic Bacteria as Revealed from Genome Analyses.</title>
        <authorList>
            <person name="Imhoff J.F."/>
            <person name="Rahn T."/>
            <person name="Kunzel S."/>
            <person name="Keller A."/>
            <person name="Neulinger S.C."/>
        </authorList>
    </citation>
    <scope>NUCLEOTIDE SEQUENCE [LARGE SCALE GENOMIC DNA]</scope>
    <source>
        <strain evidence="2 3">DSM 9895</strain>
    </source>
</reference>
<feature type="transmembrane region" description="Helical" evidence="1">
    <location>
        <begin position="60"/>
        <end position="85"/>
    </location>
</feature>
<dbReference type="EMBL" id="NRRL01000023">
    <property type="protein sequence ID" value="MBK1668455.1"/>
    <property type="molecule type" value="Genomic_DNA"/>
</dbReference>
<keyword evidence="1" id="KW-0812">Transmembrane</keyword>
<keyword evidence="3" id="KW-1185">Reference proteome</keyword>
<keyword evidence="1" id="KW-0472">Membrane</keyword>
<feature type="transmembrane region" description="Helical" evidence="1">
    <location>
        <begin position="28"/>
        <end position="48"/>
    </location>
</feature>
<dbReference type="RefSeq" id="WP_200340768.1">
    <property type="nucleotide sequence ID" value="NZ_NRRL01000023.1"/>
</dbReference>
<name>A0ABS1DDJ4_9PROT</name>
<feature type="transmembrane region" description="Helical" evidence="1">
    <location>
        <begin position="151"/>
        <end position="169"/>
    </location>
</feature>
<evidence type="ECO:0000313" key="2">
    <source>
        <dbReference type="EMBL" id="MBK1668455.1"/>
    </source>
</evidence>
<dbReference type="InterPro" id="IPR010266">
    <property type="entry name" value="NnrS"/>
</dbReference>
<dbReference type="Proteomes" id="UP001296873">
    <property type="component" value="Unassembled WGS sequence"/>
</dbReference>
<evidence type="ECO:0000313" key="3">
    <source>
        <dbReference type="Proteomes" id="UP001296873"/>
    </source>
</evidence>
<feature type="transmembrane region" description="Helical" evidence="1">
    <location>
        <begin position="365"/>
        <end position="387"/>
    </location>
</feature>
<proteinExistence type="predicted"/>
<comment type="caution">
    <text evidence="2">The sequence shown here is derived from an EMBL/GenBank/DDBJ whole genome shotgun (WGS) entry which is preliminary data.</text>
</comment>
<organism evidence="2 3">
    <name type="scientific">Rhodovibrio sodomensis</name>
    <dbReference type="NCBI Taxonomy" id="1088"/>
    <lineage>
        <taxon>Bacteria</taxon>
        <taxon>Pseudomonadati</taxon>
        <taxon>Pseudomonadota</taxon>
        <taxon>Alphaproteobacteria</taxon>
        <taxon>Rhodospirillales</taxon>
        <taxon>Rhodovibrionaceae</taxon>
        <taxon>Rhodovibrio</taxon>
    </lineage>
</organism>
<protein>
    <recommendedName>
        <fullName evidence="4">NnrS family protein</fullName>
    </recommendedName>
</protein>
<accession>A0ABS1DDJ4</accession>
<dbReference type="Pfam" id="PF05940">
    <property type="entry name" value="NnrS"/>
    <property type="match status" value="1"/>
</dbReference>
<sequence>MARRGGPAIPRYKAYAGPAVLSQGFRPFFLAAGVWAVAGMLLWSGAILRGGPLPTAFEPAVWHAHAMLFGFVGAAKAGFLATTVPNWTGRMPLQGRPLAGLVGLWVLGRVACAVSAAIGAPAAMALDLLFFLALPAVLAREVVAGRNWRNLPVVGASLLVAGANALVHLEPVAGLDAGYGLRLAIGAYAFLIALVGGRIVPSFTRNWLAKRDRLHRPASATMSDRAAVALTGLAAAAWTADPGHAATGALAGTAALANAWRLARWQGHRTWREPLLLVLHVGYAWLPVGLGLIALAALGDAVPATAALHALTAGAMGLMPVAVMTRATLGHTGRTMTAGTGSAVLFAAIALAAVLRIAAPMSGGWYLELLGASALAWIAGFALYVALYGPILVRPRR</sequence>
<feature type="transmembrane region" description="Helical" evidence="1">
    <location>
        <begin position="304"/>
        <end position="324"/>
    </location>
</feature>
<evidence type="ECO:0000256" key="1">
    <source>
        <dbReference type="SAM" id="Phobius"/>
    </source>
</evidence>
<feature type="transmembrane region" description="Helical" evidence="1">
    <location>
        <begin position="275"/>
        <end position="298"/>
    </location>
</feature>
<feature type="transmembrane region" description="Helical" evidence="1">
    <location>
        <begin position="97"/>
        <end position="116"/>
    </location>
</feature>